<dbReference type="AlphaFoldDB" id="A0A926DN15"/>
<comment type="caution">
    <text evidence="2">The sequence shown here is derived from an EMBL/GenBank/DDBJ whole genome shotgun (WGS) entry which is preliminary data.</text>
</comment>
<accession>A0A926DN15</accession>
<dbReference type="CDD" id="cd00118">
    <property type="entry name" value="LysM"/>
    <property type="match status" value="1"/>
</dbReference>
<proteinExistence type="predicted"/>
<protein>
    <submittedName>
        <fullName evidence="2">DUF3794 domain-containing protein</fullName>
    </submittedName>
</protein>
<name>A0A926DN15_9FIRM</name>
<dbReference type="Proteomes" id="UP000611762">
    <property type="component" value="Unassembled WGS sequence"/>
</dbReference>
<reference evidence="2" key="1">
    <citation type="submission" date="2020-08" db="EMBL/GenBank/DDBJ databases">
        <title>Genome public.</title>
        <authorList>
            <person name="Liu C."/>
            <person name="Sun Q."/>
        </authorList>
    </citation>
    <scope>NUCLEOTIDE SEQUENCE</scope>
    <source>
        <strain evidence="2">H8</strain>
    </source>
</reference>
<dbReference type="EMBL" id="JACRSU010000001">
    <property type="protein sequence ID" value="MBC8540224.1"/>
    <property type="molecule type" value="Genomic_DNA"/>
</dbReference>
<dbReference type="InterPro" id="IPR024300">
    <property type="entry name" value="SipL_SPOCS_dom"/>
</dbReference>
<evidence type="ECO:0000259" key="1">
    <source>
        <dbReference type="PROSITE" id="PS51782"/>
    </source>
</evidence>
<sequence>MEIKKENINLTERNVKLNSNVMVEGDIIVPDIKPDIREILLADANVVTQSSEYRGGKLYVSGNVFFKILYRPDSEGEGCELKSLDASFEFSDSVDIPSGEDLTFFVCASTEHIGFTLVNSRKLSMKVIAALGINGYRERSFAPVTSVTGDDVQCREKRFNIYMPVADEQSDITVSDFLTVPADMPDIDEILKVDAWASGGDCKIMNGKVMVKGTLHLKTLYTAAQDGYTTELVCHEIPFTEIVEAEGVDENCAAGVIFSVKDVLASAKGDINGDTKIISAEILVNARVKASKTVQETICDDCYAIHGAMETETEKMELLEYVASENTEFTETQSVEMPKNVKMKNVINVTAKPILRETCVEDGALHMRGTLVSFLLYREEKEDGQIKCAVTETDFDWQKNVPGQGLIADCDLWVEDIAATKLSADEAEVKATMGLNAKVLKKSEIDIITGCTAVETDEAEENRPSLVIYFTEDGDTLWDVAKKYGTTVEKIQSANGIETDRFSSGKKILIPRAC</sequence>
<dbReference type="SUPFAM" id="SSF54106">
    <property type="entry name" value="LysM domain"/>
    <property type="match status" value="1"/>
</dbReference>
<feature type="domain" description="LysM" evidence="1">
    <location>
        <begin position="467"/>
        <end position="510"/>
    </location>
</feature>
<dbReference type="SMART" id="SM00257">
    <property type="entry name" value="LysM"/>
    <property type="match status" value="1"/>
</dbReference>
<gene>
    <name evidence="2" type="ORF">H8698_04465</name>
</gene>
<evidence type="ECO:0000313" key="3">
    <source>
        <dbReference type="Proteomes" id="UP000611762"/>
    </source>
</evidence>
<dbReference type="InterPro" id="IPR018392">
    <property type="entry name" value="LysM"/>
</dbReference>
<dbReference type="InterPro" id="IPR036779">
    <property type="entry name" value="LysM_dom_sf"/>
</dbReference>
<dbReference type="Pfam" id="PF01476">
    <property type="entry name" value="LysM"/>
    <property type="match status" value="1"/>
</dbReference>
<dbReference type="Gene3D" id="3.10.350.10">
    <property type="entry name" value="LysM domain"/>
    <property type="match status" value="1"/>
</dbReference>
<dbReference type="Pfam" id="PF12673">
    <property type="entry name" value="SipL"/>
    <property type="match status" value="3"/>
</dbReference>
<dbReference type="PROSITE" id="PS51782">
    <property type="entry name" value="LYSM"/>
    <property type="match status" value="1"/>
</dbReference>
<organism evidence="2 3">
    <name type="scientific">Congzhengia minquanensis</name>
    <dbReference type="NCBI Taxonomy" id="2763657"/>
    <lineage>
        <taxon>Bacteria</taxon>
        <taxon>Bacillati</taxon>
        <taxon>Bacillota</taxon>
        <taxon>Clostridia</taxon>
        <taxon>Eubacteriales</taxon>
        <taxon>Oscillospiraceae</taxon>
        <taxon>Congzhengia</taxon>
    </lineage>
</organism>
<dbReference type="RefSeq" id="WP_249311328.1">
    <property type="nucleotide sequence ID" value="NZ_JACRSU010000001.1"/>
</dbReference>
<keyword evidence="3" id="KW-1185">Reference proteome</keyword>
<evidence type="ECO:0000313" key="2">
    <source>
        <dbReference type="EMBL" id="MBC8540224.1"/>
    </source>
</evidence>